<proteinExistence type="predicted"/>
<keyword evidence="2" id="KW-1185">Reference proteome</keyword>
<accession>A0ABX9NZV7</accession>
<sequence length="258" mass="28454">MNREILSSPFSDEALVAYLDNQLSAKQRAQFERQLAHDDVLAERLAQMARSSLPFHDAFGAMLQDAPVGRLQATLDAIPDVPAAASRGVSRRALLAASVSFLAVGLLAGRYSTLLRADITWRDRVADYMSLYTAQTLADINDSPEQQQLQLSRVQKSLGIVLTPAALSVQGAALKNARMLHYDEYDIAQITYLDARFGPMALCITRSEERDDTAQESEIRQKMNVVYWRQSGYNFMLIGHSPAAVLAEHAASLQAKLA</sequence>
<protein>
    <submittedName>
        <fullName evidence="1">Anti-sigma factor</fullName>
    </submittedName>
</protein>
<dbReference type="RefSeq" id="WP_112167461.1">
    <property type="nucleotide sequence ID" value="NZ_JYDE01000019.1"/>
</dbReference>
<dbReference type="Proteomes" id="UP000284119">
    <property type="component" value="Unassembled WGS sequence"/>
</dbReference>
<organism evidence="1 2">
    <name type="scientific">Rahnella inusitata</name>
    <dbReference type="NCBI Taxonomy" id="58169"/>
    <lineage>
        <taxon>Bacteria</taxon>
        <taxon>Pseudomonadati</taxon>
        <taxon>Pseudomonadota</taxon>
        <taxon>Gammaproteobacteria</taxon>
        <taxon>Enterobacterales</taxon>
        <taxon>Yersiniaceae</taxon>
        <taxon>Rahnella</taxon>
    </lineage>
</organism>
<comment type="caution">
    <text evidence="1">The sequence shown here is derived from an EMBL/GenBank/DDBJ whole genome shotgun (WGS) entry which is preliminary data.</text>
</comment>
<reference evidence="1 2" key="1">
    <citation type="submission" date="2018-09" db="EMBL/GenBank/DDBJ databases">
        <authorList>
            <person name="Le Fleche-Mateos A."/>
        </authorList>
    </citation>
    <scope>NUCLEOTIDE SEQUENCE [LARGE SCALE GENOMIC DNA]</scope>
    <source>
        <strain evidence="1 2">DSM 30078</strain>
    </source>
</reference>
<evidence type="ECO:0000313" key="2">
    <source>
        <dbReference type="Proteomes" id="UP000284119"/>
    </source>
</evidence>
<dbReference type="EMBL" id="RAHG01000004">
    <property type="protein sequence ID" value="RJT13415.1"/>
    <property type="molecule type" value="Genomic_DNA"/>
</dbReference>
<gene>
    <name evidence="1" type="ORF">D5396_11320</name>
</gene>
<evidence type="ECO:0000313" key="1">
    <source>
        <dbReference type="EMBL" id="RJT13415.1"/>
    </source>
</evidence>
<name>A0ABX9NZV7_9GAMM</name>